<protein>
    <submittedName>
        <fullName evidence="2">Uncharacterized protein</fullName>
    </submittedName>
</protein>
<sequence length="39" mass="4421">MQRYCKAVAVVLQTNMQRGCKQYAVILQTICSGTAKRMQ</sequence>
<dbReference type="EMBL" id="JNHN01000088">
    <property type="protein sequence ID" value="KDS57057.1"/>
    <property type="molecule type" value="Genomic_DNA"/>
</dbReference>
<dbReference type="AlphaFoldDB" id="A0A078S518"/>
<organism evidence="2 3">
    <name type="scientific">Bacteroides uniformis str. 3978 T3 ii</name>
    <dbReference type="NCBI Taxonomy" id="1339349"/>
    <lineage>
        <taxon>Bacteria</taxon>
        <taxon>Pseudomonadati</taxon>
        <taxon>Bacteroidota</taxon>
        <taxon>Bacteroidia</taxon>
        <taxon>Bacteroidales</taxon>
        <taxon>Bacteroidaceae</taxon>
        <taxon>Bacteroides</taxon>
    </lineage>
</organism>
<evidence type="ECO:0000313" key="2">
    <source>
        <dbReference type="EMBL" id="KDS57057.1"/>
    </source>
</evidence>
<proteinExistence type="predicted"/>
<dbReference type="EMBL" id="JNHN01000165">
    <property type="protein sequence ID" value="KDS51825.1"/>
    <property type="molecule type" value="Genomic_DNA"/>
</dbReference>
<comment type="caution">
    <text evidence="2">The sequence shown here is derived from an EMBL/GenBank/DDBJ whole genome shotgun (WGS) entry which is preliminary data.</text>
</comment>
<dbReference type="Proteomes" id="UP000028013">
    <property type="component" value="Unassembled WGS sequence"/>
</dbReference>
<evidence type="ECO:0000313" key="3">
    <source>
        <dbReference type="Proteomes" id="UP000028013"/>
    </source>
</evidence>
<reference evidence="2 3" key="1">
    <citation type="submission" date="2014-04" db="EMBL/GenBank/DDBJ databases">
        <authorList>
            <person name="Sears C."/>
            <person name="Carroll K."/>
            <person name="Sack B.R."/>
            <person name="Qadri F."/>
            <person name="Myers L.L."/>
            <person name="Chung G.-T."/>
            <person name="Escheverria P."/>
            <person name="Fraser C.M."/>
            <person name="Sadzewicz L."/>
            <person name="Shefchek K.A."/>
            <person name="Tallon L."/>
            <person name="Das S.P."/>
            <person name="Daugherty S."/>
            <person name="Mongodin E.F."/>
        </authorList>
    </citation>
    <scope>NUCLEOTIDE SEQUENCE [LARGE SCALE GENOMIC DNA]</scope>
    <source>
        <strain evidence="2 3">3978 T3 ii</strain>
    </source>
</reference>
<gene>
    <name evidence="1" type="ORF">M094_0306</name>
    <name evidence="2" type="ORF">M094_3905</name>
</gene>
<evidence type="ECO:0000313" key="1">
    <source>
        <dbReference type="EMBL" id="KDS51825.1"/>
    </source>
</evidence>
<name>A0A078S518_BACUN</name>
<accession>A0A078S518</accession>